<accession>X0Y3V1</accession>
<gene>
    <name evidence="2" type="ORF">S01H1_78088</name>
</gene>
<evidence type="ECO:0008006" key="3">
    <source>
        <dbReference type="Google" id="ProtNLM"/>
    </source>
</evidence>
<dbReference type="EMBL" id="BARS01052533">
    <property type="protein sequence ID" value="GAG43378.1"/>
    <property type="molecule type" value="Genomic_DNA"/>
</dbReference>
<reference evidence="2" key="1">
    <citation type="journal article" date="2014" name="Front. Microbiol.">
        <title>High frequency of phylogenetically diverse reductive dehalogenase-homologous genes in deep subseafloor sedimentary metagenomes.</title>
        <authorList>
            <person name="Kawai M."/>
            <person name="Futagami T."/>
            <person name="Toyoda A."/>
            <person name="Takaki Y."/>
            <person name="Nishi S."/>
            <person name="Hori S."/>
            <person name="Arai W."/>
            <person name="Tsubouchi T."/>
            <person name="Morono Y."/>
            <person name="Uchiyama I."/>
            <person name="Ito T."/>
            <person name="Fujiyama A."/>
            <person name="Inagaki F."/>
            <person name="Takami H."/>
        </authorList>
    </citation>
    <scope>NUCLEOTIDE SEQUENCE</scope>
    <source>
        <strain evidence="2">Expedition CK06-06</strain>
    </source>
</reference>
<feature type="compositionally biased region" description="Basic and acidic residues" evidence="1">
    <location>
        <begin position="69"/>
        <end position="84"/>
    </location>
</feature>
<proteinExistence type="predicted"/>
<name>X0Y3V1_9ZZZZ</name>
<protein>
    <recommendedName>
        <fullName evidence="3">RNA polymerase sigma-70 region 4 domain-containing protein</fullName>
    </recommendedName>
</protein>
<feature type="region of interest" description="Disordered" evidence="1">
    <location>
        <begin position="65"/>
        <end position="84"/>
    </location>
</feature>
<organism evidence="2">
    <name type="scientific">marine sediment metagenome</name>
    <dbReference type="NCBI Taxonomy" id="412755"/>
    <lineage>
        <taxon>unclassified sequences</taxon>
        <taxon>metagenomes</taxon>
        <taxon>ecological metagenomes</taxon>
    </lineage>
</organism>
<evidence type="ECO:0000256" key="1">
    <source>
        <dbReference type="SAM" id="MobiDB-lite"/>
    </source>
</evidence>
<comment type="caution">
    <text evidence="2">The sequence shown here is derived from an EMBL/GenBank/DDBJ whole genome shotgun (WGS) entry which is preliminary data.</text>
</comment>
<sequence length="84" mass="9811">MATPCPVCGQKRPSVREALRCWLGHEPDLPLRYSLQRMGDALGSISRERVRQLLNKLGERRRYARRRERRLEEAPARAGRGEDR</sequence>
<dbReference type="AlphaFoldDB" id="X0Y3V1"/>
<evidence type="ECO:0000313" key="2">
    <source>
        <dbReference type="EMBL" id="GAG43378.1"/>
    </source>
</evidence>